<dbReference type="SUPFAM" id="SSF55060">
    <property type="entry name" value="GHMP Kinase, C-terminal domain"/>
    <property type="match status" value="1"/>
</dbReference>
<sequence>MACGSGQPIPKVEELLKNATNQFERFYGYKPTLAACAPGRVNLIGEHTDYNEGFVFPMALPLVTLFVGSKTEKGIINIVTTQEHADEPKSISFPVPTKDNPLQRGKPLWANYVKGVISHFKGNLSGFDAIIHSSVPLGGGVSSSAALLVSTYIFLDQLSPSTNHMDQKAKALACQKAENDFAGLPCGIMDQFVSMMAKEGHALLIDCRHLESKLVPLKDSNLTVLVTNSNVRHELTGSEYSTRKTQCGVAAEKMGKKSLRDATMEDLEAAKNELDKVVFRRARHVIQENLRTEEGAQALENGDFVLFGKLMVESHISLRDDYEVSCPELDQLVEAALEVDGVYGSRMTGGGFGGCTVTLVKSDAAEKTMQNIKSKYKGEPTFYLCKPSSGARDLQL</sequence>
<evidence type="ECO:0000256" key="3">
    <source>
        <dbReference type="ARBA" id="ARBA00022723"/>
    </source>
</evidence>
<evidence type="ECO:0000259" key="10">
    <source>
        <dbReference type="Pfam" id="PF08544"/>
    </source>
</evidence>
<dbReference type="InterPro" id="IPR019539">
    <property type="entry name" value="GalKase_N"/>
</dbReference>
<feature type="domain" description="Galactokinase N-terminal" evidence="11">
    <location>
        <begin position="22"/>
        <end position="70"/>
    </location>
</feature>
<dbReference type="GO" id="GO:0005829">
    <property type="term" value="C:cytosol"/>
    <property type="evidence" value="ECO:0007669"/>
    <property type="project" value="TreeGrafter"/>
</dbReference>
<keyword evidence="12" id="KW-1185">Reference proteome</keyword>
<keyword evidence="8" id="KW-0119">Carbohydrate metabolism</keyword>
<dbReference type="PRINTS" id="PR00959">
    <property type="entry name" value="MEVGALKINASE"/>
</dbReference>
<dbReference type="Pfam" id="PF00288">
    <property type="entry name" value="GHMP_kinases_N"/>
    <property type="match status" value="1"/>
</dbReference>
<dbReference type="InterPro" id="IPR036554">
    <property type="entry name" value="GHMP_kinase_C_sf"/>
</dbReference>
<dbReference type="OrthoDB" id="275179at2759"/>
<dbReference type="KEGG" id="lak:106177621"/>
<dbReference type="SUPFAM" id="SSF54211">
    <property type="entry name" value="Ribosomal protein S5 domain 2-like"/>
    <property type="match status" value="1"/>
</dbReference>
<dbReference type="InterPro" id="IPR014721">
    <property type="entry name" value="Ribsml_uS5_D2-typ_fold_subgr"/>
</dbReference>
<comment type="similarity">
    <text evidence="1">Belongs to the GHMP kinase family. GalK subfamily.</text>
</comment>
<keyword evidence="6" id="KW-0067">ATP-binding</keyword>
<evidence type="ECO:0000259" key="9">
    <source>
        <dbReference type="Pfam" id="PF00288"/>
    </source>
</evidence>
<dbReference type="FunFam" id="3.30.70.890:FF:000001">
    <property type="entry name" value="Galactokinase"/>
    <property type="match status" value="1"/>
</dbReference>
<dbReference type="InterPro" id="IPR000705">
    <property type="entry name" value="Galactokinase"/>
</dbReference>
<organism evidence="12 13">
    <name type="scientific">Lingula anatina</name>
    <name type="common">Brachiopod</name>
    <name type="synonym">Lingula unguis</name>
    <dbReference type="NCBI Taxonomy" id="7574"/>
    <lineage>
        <taxon>Eukaryota</taxon>
        <taxon>Metazoa</taxon>
        <taxon>Spiralia</taxon>
        <taxon>Lophotrochozoa</taxon>
        <taxon>Brachiopoda</taxon>
        <taxon>Linguliformea</taxon>
        <taxon>Lingulata</taxon>
        <taxon>Lingulida</taxon>
        <taxon>Linguloidea</taxon>
        <taxon>Lingulidae</taxon>
        <taxon>Lingula</taxon>
    </lineage>
</organism>
<evidence type="ECO:0000256" key="7">
    <source>
        <dbReference type="ARBA" id="ARBA00022842"/>
    </source>
</evidence>
<gene>
    <name evidence="13" type="primary">LOC106177621</name>
</gene>
<feature type="domain" description="GHMP kinase N-terminal" evidence="9">
    <location>
        <begin position="111"/>
        <end position="197"/>
    </location>
</feature>
<keyword evidence="4" id="KW-0547">Nucleotide-binding</keyword>
<dbReference type="InterPro" id="IPR006204">
    <property type="entry name" value="GHMP_kinase_N_dom"/>
</dbReference>
<evidence type="ECO:0000259" key="11">
    <source>
        <dbReference type="Pfam" id="PF10509"/>
    </source>
</evidence>
<dbReference type="Gene3D" id="3.30.230.10">
    <property type="match status" value="1"/>
</dbReference>
<dbReference type="InParanoid" id="A0A1S3JZV3"/>
<dbReference type="Proteomes" id="UP000085678">
    <property type="component" value="Unplaced"/>
</dbReference>
<evidence type="ECO:0000256" key="6">
    <source>
        <dbReference type="ARBA" id="ARBA00022840"/>
    </source>
</evidence>
<evidence type="ECO:0000313" key="13">
    <source>
        <dbReference type="RefSeq" id="XP_013415913.1"/>
    </source>
</evidence>
<dbReference type="GO" id="GO:0006012">
    <property type="term" value="P:galactose metabolic process"/>
    <property type="evidence" value="ECO:0007669"/>
    <property type="project" value="InterPro"/>
</dbReference>
<dbReference type="FunFam" id="3.30.230.10:FF:000040">
    <property type="entry name" value="Galactokinase 1"/>
    <property type="match status" value="1"/>
</dbReference>
<dbReference type="InterPro" id="IPR019741">
    <property type="entry name" value="Galactokinase_CS"/>
</dbReference>
<dbReference type="PROSITE" id="PS00106">
    <property type="entry name" value="GALACTOKINASE"/>
    <property type="match status" value="1"/>
</dbReference>
<dbReference type="Gene3D" id="3.30.70.890">
    <property type="entry name" value="GHMP kinase, C-terminal domain"/>
    <property type="match status" value="1"/>
</dbReference>
<dbReference type="InterPro" id="IPR020568">
    <property type="entry name" value="Ribosomal_Su5_D2-typ_SF"/>
</dbReference>
<dbReference type="PIRSF" id="PIRSF000530">
    <property type="entry name" value="Galactokinase"/>
    <property type="match status" value="1"/>
</dbReference>
<evidence type="ECO:0000256" key="5">
    <source>
        <dbReference type="ARBA" id="ARBA00022777"/>
    </source>
</evidence>
<reference evidence="13" key="1">
    <citation type="submission" date="2025-08" db="UniProtKB">
        <authorList>
            <consortium name="RefSeq"/>
        </authorList>
    </citation>
    <scope>IDENTIFICATION</scope>
    <source>
        <tissue evidence="13">Gonads</tissue>
    </source>
</reference>
<dbReference type="GO" id="GO:0004335">
    <property type="term" value="F:galactokinase activity"/>
    <property type="evidence" value="ECO:0007669"/>
    <property type="project" value="InterPro"/>
</dbReference>
<dbReference type="GO" id="GO:0005524">
    <property type="term" value="F:ATP binding"/>
    <property type="evidence" value="ECO:0007669"/>
    <property type="project" value="UniProtKB-KW"/>
</dbReference>
<dbReference type="AlphaFoldDB" id="A0A1S3JZV3"/>
<dbReference type="InterPro" id="IPR013750">
    <property type="entry name" value="GHMP_kinase_C_dom"/>
</dbReference>
<feature type="domain" description="GHMP kinase C-terminal" evidence="10">
    <location>
        <begin position="297"/>
        <end position="377"/>
    </location>
</feature>
<accession>A0A1S3JZV3</accession>
<dbReference type="RefSeq" id="XP_013415913.1">
    <property type="nucleotide sequence ID" value="XM_013560459.1"/>
</dbReference>
<dbReference type="Pfam" id="PF10509">
    <property type="entry name" value="GalKase_gal_bdg"/>
    <property type="match status" value="1"/>
</dbReference>
<dbReference type="InterPro" id="IPR006206">
    <property type="entry name" value="Mevalonate/galactokinase"/>
</dbReference>
<evidence type="ECO:0000313" key="12">
    <source>
        <dbReference type="Proteomes" id="UP000085678"/>
    </source>
</evidence>
<dbReference type="Pfam" id="PF08544">
    <property type="entry name" value="GHMP_kinases_C"/>
    <property type="match status" value="1"/>
</dbReference>
<dbReference type="GeneID" id="106177621"/>
<keyword evidence="7" id="KW-0460">Magnesium</keyword>
<evidence type="ECO:0000256" key="1">
    <source>
        <dbReference type="ARBA" id="ARBA00006566"/>
    </source>
</evidence>
<protein>
    <submittedName>
        <fullName evidence="13">Galactokinase</fullName>
    </submittedName>
</protein>
<dbReference type="GO" id="GO:0046872">
    <property type="term" value="F:metal ion binding"/>
    <property type="evidence" value="ECO:0007669"/>
    <property type="project" value="UniProtKB-KW"/>
</dbReference>
<evidence type="ECO:0000256" key="8">
    <source>
        <dbReference type="ARBA" id="ARBA00023277"/>
    </source>
</evidence>
<evidence type="ECO:0000256" key="4">
    <source>
        <dbReference type="ARBA" id="ARBA00022741"/>
    </source>
</evidence>
<proteinExistence type="inferred from homology"/>
<dbReference type="NCBIfam" id="TIGR00131">
    <property type="entry name" value="gal_kin"/>
    <property type="match status" value="1"/>
</dbReference>
<dbReference type="STRING" id="7574.A0A1S3JZV3"/>
<keyword evidence="3" id="KW-0479">Metal-binding</keyword>
<dbReference type="PRINTS" id="PR00473">
    <property type="entry name" value="GALCTOKINASE"/>
</dbReference>
<keyword evidence="2" id="KW-0808">Transferase</keyword>
<dbReference type="PANTHER" id="PTHR10457">
    <property type="entry name" value="MEVALONATE KINASE/GALACTOKINASE"/>
    <property type="match status" value="1"/>
</dbReference>
<evidence type="ECO:0000256" key="2">
    <source>
        <dbReference type="ARBA" id="ARBA00022679"/>
    </source>
</evidence>
<name>A0A1S3JZV3_LINAN</name>
<keyword evidence="5" id="KW-0418">Kinase</keyword>
<dbReference type="PANTHER" id="PTHR10457:SF7">
    <property type="entry name" value="GALACTOKINASE-RELATED"/>
    <property type="match status" value="1"/>
</dbReference>